<keyword evidence="1" id="KW-1133">Transmembrane helix</keyword>
<reference evidence="2 3" key="2">
    <citation type="submission" date="2009-02" db="EMBL/GenBank/DDBJ databases">
        <title>Draft genome sequence of Holdemania filiformis DSM 12042.</title>
        <authorList>
            <person name="Sudarsanam P."/>
            <person name="Ley R."/>
            <person name="Guruge J."/>
            <person name="Turnbaugh P.J."/>
            <person name="Mahowald M."/>
            <person name="Liep D."/>
            <person name="Gordon J."/>
        </authorList>
    </citation>
    <scope>NUCLEOTIDE SEQUENCE [LARGE SCALE GENOMIC DNA]</scope>
    <source>
        <strain evidence="2 3">DSM 12042</strain>
    </source>
</reference>
<evidence type="ECO:0000313" key="3">
    <source>
        <dbReference type="Proteomes" id="UP000005950"/>
    </source>
</evidence>
<reference evidence="2 3" key="1">
    <citation type="submission" date="2008-12" db="EMBL/GenBank/DDBJ databases">
        <authorList>
            <person name="Fulton L."/>
            <person name="Clifton S."/>
            <person name="Fulton B."/>
            <person name="Xu J."/>
            <person name="Minx P."/>
            <person name="Pepin K.H."/>
            <person name="Johnson M."/>
            <person name="Bhonagiri V."/>
            <person name="Nash W.E."/>
            <person name="Mardis E.R."/>
            <person name="Wilson R.K."/>
        </authorList>
    </citation>
    <scope>NUCLEOTIDE SEQUENCE [LARGE SCALE GENOMIC DNA]</scope>
    <source>
        <strain evidence="2 3">DSM 12042</strain>
    </source>
</reference>
<dbReference type="Proteomes" id="UP000005950">
    <property type="component" value="Unassembled WGS sequence"/>
</dbReference>
<accession>B9YE70</accession>
<gene>
    <name evidence="2" type="ORF">HOLDEFILI_04144</name>
</gene>
<organism evidence="2 3">
    <name type="scientific">Holdemania filiformis DSM 12042</name>
    <dbReference type="NCBI Taxonomy" id="545696"/>
    <lineage>
        <taxon>Bacteria</taxon>
        <taxon>Bacillati</taxon>
        <taxon>Bacillota</taxon>
        <taxon>Erysipelotrichia</taxon>
        <taxon>Erysipelotrichales</taxon>
        <taxon>Erysipelotrichaceae</taxon>
        <taxon>Holdemania</taxon>
    </lineage>
</organism>
<evidence type="ECO:0000313" key="2">
    <source>
        <dbReference type="EMBL" id="EEF65715.1"/>
    </source>
</evidence>
<protein>
    <submittedName>
        <fullName evidence="2">Uncharacterized protein</fullName>
    </submittedName>
</protein>
<keyword evidence="1" id="KW-0812">Transmembrane</keyword>
<dbReference type="EMBL" id="ACCF01000261">
    <property type="protein sequence ID" value="EEF65715.1"/>
    <property type="molecule type" value="Genomic_DNA"/>
</dbReference>
<evidence type="ECO:0000256" key="1">
    <source>
        <dbReference type="SAM" id="Phobius"/>
    </source>
</evidence>
<dbReference type="HOGENOM" id="CLU_3168947_0_0_9"/>
<proteinExistence type="predicted"/>
<keyword evidence="1" id="KW-0472">Membrane</keyword>
<dbReference type="STRING" id="545696.HOLDEFILI_04144"/>
<name>B9YE70_9FIRM</name>
<sequence length="47" mass="5275">MFGRSGSSASICLLLYFIISLSWKTEKKTRQGKAGFLRQPRRGALIT</sequence>
<comment type="caution">
    <text evidence="2">The sequence shown here is derived from an EMBL/GenBank/DDBJ whole genome shotgun (WGS) entry which is preliminary data.</text>
</comment>
<dbReference type="AlphaFoldDB" id="B9YE70"/>
<feature type="transmembrane region" description="Helical" evidence="1">
    <location>
        <begin position="6"/>
        <end position="23"/>
    </location>
</feature>